<dbReference type="EMBL" id="JBBPBN010000041">
    <property type="protein sequence ID" value="KAK8998212.1"/>
    <property type="molecule type" value="Genomic_DNA"/>
</dbReference>
<dbReference type="Proteomes" id="UP001396334">
    <property type="component" value="Unassembled WGS sequence"/>
</dbReference>
<keyword evidence="2" id="KW-0677">Repeat</keyword>
<gene>
    <name evidence="3" type="ORF">V6N11_083606</name>
</gene>
<dbReference type="InterPro" id="IPR048720">
    <property type="entry name" value="PROPPIN"/>
</dbReference>
<reference evidence="3 4" key="1">
    <citation type="journal article" date="2024" name="G3 (Bethesda)">
        <title>Genome assembly of Hibiscus sabdariffa L. provides insights into metabolisms of medicinal natural products.</title>
        <authorList>
            <person name="Kim T."/>
        </authorList>
    </citation>
    <scope>NUCLEOTIDE SEQUENCE [LARGE SCALE GENOMIC DNA]</scope>
    <source>
        <strain evidence="3">TK-2024</strain>
        <tissue evidence="3">Old leaves</tissue>
    </source>
</reference>
<proteinExistence type="predicted"/>
<comment type="caution">
    <text evidence="3">The sequence shown here is derived from an EMBL/GenBank/DDBJ whole genome shotgun (WGS) entry which is preliminary data.</text>
</comment>
<dbReference type="PANTHER" id="PTHR11227">
    <property type="entry name" value="WD-REPEAT PROTEIN INTERACTING WITH PHOSPHOINOSIDES WIPI -RELATED"/>
    <property type="match status" value="1"/>
</dbReference>
<keyword evidence="4" id="KW-1185">Reference proteome</keyword>
<evidence type="ECO:0000313" key="3">
    <source>
        <dbReference type="EMBL" id="KAK8998212.1"/>
    </source>
</evidence>
<name>A0ABR2QC09_9ROSI</name>
<sequence length="219" mass="24249">MICGWVFSVTLTEMTKMEKEFYQLLIASSPTKVAFVVDEAVCSSRRFSGNACVSRALVTLANSKVLVMMNDVSEAMGEYGASIDIDMAKKEEAGVVSKGVGVIFIELTFGVIGLKACPMLGYKEYSSLMVLHDYTISGVGSKRKLHVAKKGKYYWIAFFAKVGFEDVNTISNADDSMVGSESNSHYPPNKVMIWDDNHNRCIGELSFCSEVRSVRLRRD</sequence>
<protein>
    <submittedName>
        <fullName evidence="3">Uncharacterized protein</fullName>
    </submittedName>
</protein>
<keyword evidence="1" id="KW-0853">WD repeat</keyword>
<organism evidence="3 4">
    <name type="scientific">Hibiscus sabdariffa</name>
    <name type="common">roselle</name>
    <dbReference type="NCBI Taxonomy" id="183260"/>
    <lineage>
        <taxon>Eukaryota</taxon>
        <taxon>Viridiplantae</taxon>
        <taxon>Streptophyta</taxon>
        <taxon>Embryophyta</taxon>
        <taxon>Tracheophyta</taxon>
        <taxon>Spermatophyta</taxon>
        <taxon>Magnoliopsida</taxon>
        <taxon>eudicotyledons</taxon>
        <taxon>Gunneridae</taxon>
        <taxon>Pentapetalae</taxon>
        <taxon>rosids</taxon>
        <taxon>malvids</taxon>
        <taxon>Malvales</taxon>
        <taxon>Malvaceae</taxon>
        <taxon>Malvoideae</taxon>
        <taxon>Hibiscus</taxon>
    </lineage>
</organism>
<evidence type="ECO:0000256" key="2">
    <source>
        <dbReference type="ARBA" id="ARBA00022737"/>
    </source>
</evidence>
<evidence type="ECO:0000256" key="1">
    <source>
        <dbReference type="ARBA" id="ARBA00022574"/>
    </source>
</evidence>
<accession>A0ABR2QC09</accession>
<evidence type="ECO:0000313" key="4">
    <source>
        <dbReference type="Proteomes" id="UP001396334"/>
    </source>
</evidence>